<dbReference type="EMBL" id="AMCI01007252">
    <property type="protein sequence ID" value="EJW92939.1"/>
    <property type="molecule type" value="Genomic_DNA"/>
</dbReference>
<accession>J9G003</accession>
<gene>
    <name evidence="1" type="ORF">EVA_18954</name>
</gene>
<feature type="non-terminal residue" evidence="1">
    <location>
        <position position="184"/>
    </location>
</feature>
<dbReference type="Gene3D" id="2.20.28.30">
    <property type="entry name" value="RNA polymerase ii, chain L"/>
    <property type="match status" value="1"/>
</dbReference>
<protein>
    <submittedName>
        <fullName evidence="1">Transposase</fullName>
    </submittedName>
</protein>
<proteinExistence type="predicted"/>
<dbReference type="AlphaFoldDB" id="J9G003"/>
<sequence>VCPLCGAPHHFIYDNNGGNGQYQCKVCGQTFSTGDSTTTPMRFLCPHCGHTLVPKKDRKFFRKHKCVNPKCPYYLHNLAKVERKDLKEEHGKTKYKLHYIYREFTVDFFAMDLNSLPKNASSLKFSKHNAYVMSLCLTLHINLGLSLRKTSQALKDLYNISISHQQIANYCKTAAVCIKPFVDH</sequence>
<evidence type="ECO:0000313" key="1">
    <source>
        <dbReference type="EMBL" id="EJW92939.1"/>
    </source>
</evidence>
<name>J9G003_9ZZZZ</name>
<organism evidence="1">
    <name type="scientific">gut metagenome</name>
    <dbReference type="NCBI Taxonomy" id="749906"/>
    <lineage>
        <taxon>unclassified sequences</taxon>
        <taxon>metagenomes</taxon>
        <taxon>organismal metagenomes</taxon>
    </lineage>
</organism>
<feature type="non-terminal residue" evidence="1">
    <location>
        <position position="1"/>
    </location>
</feature>
<reference evidence="1" key="1">
    <citation type="journal article" date="2012" name="PLoS ONE">
        <title>Gene sets for utilization of primary and secondary nutrition supplies in the distal gut of endangered iberian lynx.</title>
        <authorList>
            <person name="Alcaide M."/>
            <person name="Messina E."/>
            <person name="Richter M."/>
            <person name="Bargiela R."/>
            <person name="Peplies J."/>
            <person name="Huws S.A."/>
            <person name="Newbold C.J."/>
            <person name="Golyshin P.N."/>
            <person name="Simon M.A."/>
            <person name="Lopez G."/>
            <person name="Yakimov M.M."/>
            <person name="Ferrer M."/>
        </authorList>
    </citation>
    <scope>NUCLEOTIDE SEQUENCE</scope>
</reference>
<comment type="caution">
    <text evidence="1">The sequence shown here is derived from an EMBL/GenBank/DDBJ whole genome shotgun (WGS) entry which is preliminary data.</text>
</comment>